<keyword evidence="7" id="KW-0067">ATP-binding</keyword>
<feature type="region of interest" description="Disordered" evidence="10">
    <location>
        <begin position="1"/>
        <end position="22"/>
    </location>
</feature>
<evidence type="ECO:0000256" key="1">
    <source>
        <dbReference type="ARBA" id="ARBA00004141"/>
    </source>
</evidence>
<feature type="domain" description="ABC transporter" evidence="12">
    <location>
        <begin position="389"/>
        <end position="634"/>
    </location>
</feature>
<keyword evidence="6" id="KW-0547">Nucleotide-binding</keyword>
<evidence type="ECO:0000256" key="11">
    <source>
        <dbReference type="SAM" id="Phobius"/>
    </source>
</evidence>
<feature type="transmembrane region" description="Helical" evidence="11">
    <location>
        <begin position="110"/>
        <end position="134"/>
    </location>
</feature>
<name>A0ABY2HDS3_9HYPO</name>
<feature type="compositionally biased region" description="Acidic residues" evidence="10">
    <location>
        <begin position="645"/>
        <end position="660"/>
    </location>
</feature>
<evidence type="ECO:0000256" key="8">
    <source>
        <dbReference type="ARBA" id="ARBA00022989"/>
    </source>
</evidence>
<evidence type="ECO:0000256" key="6">
    <source>
        <dbReference type="ARBA" id="ARBA00022741"/>
    </source>
</evidence>
<feature type="transmembrane region" description="Helical" evidence="11">
    <location>
        <begin position="59"/>
        <end position="77"/>
    </location>
</feature>
<dbReference type="SUPFAM" id="SSF90123">
    <property type="entry name" value="ABC transporter transmembrane region"/>
    <property type="match status" value="2"/>
</dbReference>
<dbReference type="PROSITE" id="PS50893">
    <property type="entry name" value="ABC_TRANSPORTER_2"/>
    <property type="match status" value="2"/>
</dbReference>
<evidence type="ECO:0000256" key="4">
    <source>
        <dbReference type="ARBA" id="ARBA00022692"/>
    </source>
</evidence>
<feature type="transmembrane region" description="Helical" evidence="11">
    <location>
        <begin position="331"/>
        <end position="350"/>
    </location>
</feature>
<dbReference type="InterPro" id="IPR011527">
    <property type="entry name" value="ABC1_TM_dom"/>
</dbReference>
<evidence type="ECO:0000256" key="3">
    <source>
        <dbReference type="ARBA" id="ARBA00022448"/>
    </source>
</evidence>
<feature type="transmembrane region" description="Helical" evidence="11">
    <location>
        <begin position="710"/>
        <end position="733"/>
    </location>
</feature>
<proteinExistence type="inferred from homology"/>
<dbReference type="Gene3D" id="3.40.50.300">
    <property type="entry name" value="P-loop containing nucleotide triphosphate hydrolases"/>
    <property type="match status" value="2"/>
</dbReference>
<evidence type="ECO:0000256" key="9">
    <source>
        <dbReference type="ARBA" id="ARBA00023136"/>
    </source>
</evidence>
<comment type="similarity">
    <text evidence="2">Belongs to the ABC transporter superfamily. ABCB family. Multidrug resistance exporter (TC 3.A.1.201) subfamily.</text>
</comment>
<dbReference type="CDD" id="cd18577">
    <property type="entry name" value="ABC_6TM_Pgp_ABCB1_D1_like"/>
    <property type="match status" value="1"/>
</dbReference>
<dbReference type="InterPro" id="IPR003439">
    <property type="entry name" value="ABC_transporter-like_ATP-bd"/>
</dbReference>
<dbReference type="Proteomes" id="UP001642720">
    <property type="component" value="Unassembled WGS sequence"/>
</dbReference>
<keyword evidence="5" id="KW-0677">Repeat</keyword>
<dbReference type="InterPro" id="IPR036640">
    <property type="entry name" value="ABC1_TM_sf"/>
</dbReference>
<dbReference type="PANTHER" id="PTHR43394:SF11">
    <property type="entry name" value="ATP-BINDING CASSETTE TRANSPORTER"/>
    <property type="match status" value="1"/>
</dbReference>
<dbReference type="Gene3D" id="1.20.1560.10">
    <property type="entry name" value="ABC transporter type 1, transmembrane domain"/>
    <property type="match status" value="1"/>
</dbReference>
<accession>A0ABY2HDS3</accession>
<dbReference type="CDD" id="cd03249">
    <property type="entry name" value="ABC_MTABC3_MDL1_MDL2"/>
    <property type="match status" value="2"/>
</dbReference>
<dbReference type="GeneID" id="300573443"/>
<feature type="transmembrane region" description="Helical" evidence="11">
    <location>
        <begin position="974"/>
        <end position="992"/>
    </location>
</feature>
<keyword evidence="4 11" id="KW-0812">Transmembrane</keyword>
<protein>
    <submittedName>
        <fullName evidence="14">Leptomycin B resistance protein pmd1</fullName>
    </submittedName>
</protein>
<feature type="domain" description="ABC transmembrane type-1" evidence="13">
    <location>
        <begin position="713"/>
        <end position="1000"/>
    </location>
</feature>
<feature type="transmembrane region" description="Helical" evidence="11">
    <location>
        <begin position="856"/>
        <end position="874"/>
    </location>
</feature>
<dbReference type="PANTHER" id="PTHR43394">
    <property type="entry name" value="ATP-DEPENDENT PERMEASE MDL1, MITOCHONDRIAL"/>
    <property type="match status" value="1"/>
</dbReference>
<keyword evidence="15" id="KW-1185">Reference proteome</keyword>
<dbReference type="InterPro" id="IPR039421">
    <property type="entry name" value="Type_1_exporter"/>
</dbReference>
<dbReference type="RefSeq" id="XP_073562644.1">
    <property type="nucleotide sequence ID" value="XM_073698993.1"/>
</dbReference>
<feature type="transmembrane region" description="Helical" evidence="11">
    <location>
        <begin position="937"/>
        <end position="959"/>
    </location>
</feature>
<feature type="domain" description="ABC transporter" evidence="12">
    <location>
        <begin position="1035"/>
        <end position="1300"/>
    </location>
</feature>
<comment type="subcellular location">
    <subcellularLocation>
        <location evidence="1">Membrane</location>
        <topology evidence="1">Multi-pass membrane protein</topology>
    </subcellularLocation>
</comment>
<keyword evidence="8 11" id="KW-1133">Transmembrane helix</keyword>
<evidence type="ECO:0000313" key="15">
    <source>
        <dbReference type="Proteomes" id="UP001642720"/>
    </source>
</evidence>
<evidence type="ECO:0000313" key="14">
    <source>
        <dbReference type="EMBL" id="TFB06443.1"/>
    </source>
</evidence>
<dbReference type="SMART" id="SM00382">
    <property type="entry name" value="AAA"/>
    <property type="match status" value="2"/>
</dbReference>
<sequence length="1305" mass="142035">MTVSEMEKAVPGSPGLQTPESGASIQMPVTQEDQASVAEKKSGSPYLRIFAYAGPYERFILAVSIVAAIASGAGIALQNLVFGSFVTTITDFVTDPASGGAKLRHDAGKLALYFVYIGIARFALSYTYNVLLTYNAYRIVRNIRHAYLRAALSQEVAYYDLGSSGSIATQATTNGKLIQGGIAEKLGLTFQGISAFITAFIVAFVTQWKLTLICLCIAPTTIAVMAFVGISEAGIETKIFDIHAKGNAFAEGILGSARTVHAFEMRSRLVKKFDEYLTEAHTYGRQLSPWFAGLLSVEYTIMYLGFGLAFWQGVHLFANGDVSSSGEVFTVIFSVTIATISVTALAPYSIEFARAASGAAQLFELIDRKSDIDPFDESGEKLSRVTGHVELEHVTFAYPSRPGVTVLDDFSLSVPAGKVTALVGQSGSGKSTIVGLIERWYNCRSGVIKLDGKPIDQLNLNWLRKNVRLVQQEPVLFQGSAFDNIAHGLVGTKWEHASREEKMFQVQQAAKLAYAHDFISELPNGYDTQIGQRGGLLSGGQKQRVAIARSIVSRPKVLLLDEATSALDPHAEGIVQQALDRAAEGRTTIVIAHKLATIRKADNIVVMKKGKIVEQGTHAGLMKQDGIYAQLVRIQDLSVSKDQSDTDSDDQEDESSAEEADLVETLSRYATGDQVRFEQQKERDNYEHYRKKGLLSVIWRLVVEHPELKWPYIFTVLGCLLAAGGFPGQAILLSSVVDVFTLTGSEMTKKGDFYAAMFIVLAVGCFLIYGWLGYTTNAIAQTLSHKLRRQSLNDMLRQDLQFFDRPENNIGALASRVDANPQAILELMGFNIGLILVSVFNMLACSILAVAYSWKVGLVVVFAGLPPMVGSGWFKIRLDMKLDHAISARQSKSAAIASEAVNAIRTVSSLAIEESVLKSYMHELDEAIAGSVKPMSIMMICFAFTQCVEYFFLALGFWYGCRLVSFQETSMHDFYVAFLGVFFSGQAASQLFQFSTSITKGKNAANYIFWLHGLQPTVQETPDNADRGPKSGGPIALDNVRFSYPLRPEAPVLRGINLEIKKGQFFALVGASGCGKSTMIAMLERFYDPSTGTISIAGDALANLNPRLYRRVVSLVQQEPVLFQGSIRDNIALGIDDDDDDAEPPSSSSYSSSSSPEEKPTTTTVSDSQIEQALRAANAWDFVSSLPEGLSTPAGPNGTQLSGGQRQRIAIARSLIRNPKVLLLDEATSALDTESEKIVQSALAEAAKEGDRITVAVAHRLSTIRDADVICVFYGGRIVEVGRHDELVALGGMYRKMCEAQNVDG</sequence>
<dbReference type="InterPro" id="IPR017871">
    <property type="entry name" value="ABC_transporter-like_CS"/>
</dbReference>
<evidence type="ECO:0000259" key="12">
    <source>
        <dbReference type="PROSITE" id="PS50893"/>
    </source>
</evidence>
<dbReference type="Pfam" id="PF00664">
    <property type="entry name" value="ABC_membrane"/>
    <property type="match status" value="2"/>
</dbReference>
<dbReference type="EMBL" id="PPTA01000002">
    <property type="protein sequence ID" value="TFB06443.1"/>
    <property type="molecule type" value="Genomic_DNA"/>
</dbReference>
<keyword evidence="9 11" id="KW-0472">Membrane</keyword>
<feature type="domain" description="ABC transmembrane type-1" evidence="13">
    <location>
        <begin position="62"/>
        <end position="354"/>
    </location>
</feature>
<evidence type="ECO:0000256" key="10">
    <source>
        <dbReference type="SAM" id="MobiDB-lite"/>
    </source>
</evidence>
<evidence type="ECO:0000256" key="5">
    <source>
        <dbReference type="ARBA" id="ARBA00022737"/>
    </source>
</evidence>
<dbReference type="Pfam" id="PF00005">
    <property type="entry name" value="ABC_tran"/>
    <property type="match status" value="2"/>
</dbReference>
<dbReference type="PROSITE" id="PS50929">
    <property type="entry name" value="ABC_TM1F"/>
    <property type="match status" value="2"/>
</dbReference>
<dbReference type="SUPFAM" id="SSF52540">
    <property type="entry name" value="P-loop containing nucleoside triphosphate hydrolases"/>
    <property type="match status" value="2"/>
</dbReference>
<feature type="compositionally biased region" description="Low complexity" evidence="10">
    <location>
        <begin position="1144"/>
        <end position="1155"/>
    </location>
</feature>
<feature type="region of interest" description="Disordered" evidence="10">
    <location>
        <begin position="639"/>
        <end position="660"/>
    </location>
</feature>
<feature type="transmembrane region" description="Helical" evidence="11">
    <location>
        <begin position="290"/>
        <end position="311"/>
    </location>
</feature>
<dbReference type="CDD" id="cd18578">
    <property type="entry name" value="ABC_6TM_Pgp_ABCB1_D2_like"/>
    <property type="match status" value="1"/>
</dbReference>
<dbReference type="PROSITE" id="PS00211">
    <property type="entry name" value="ABC_TRANSPORTER_1"/>
    <property type="match status" value="2"/>
</dbReference>
<feature type="transmembrane region" description="Helical" evidence="11">
    <location>
        <begin position="186"/>
        <end position="204"/>
    </location>
</feature>
<comment type="caution">
    <text evidence="14">The sequence shown here is derived from an EMBL/GenBank/DDBJ whole genome shotgun (WGS) entry which is preliminary data.</text>
</comment>
<evidence type="ECO:0000259" key="13">
    <source>
        <dbReference type="PROSITE" id="PS50929"/>
    </source>
</evidence>
<feature type="region of interest" description="Disordered" evidence="10">
    <location>
        <begin position="1133"/>
        <end position="1167"/>
    </location>
</feature>
<feature type="transmembrane region" description="Helical" evidence="11">
    <location>
        <begin position="830"/>
        <end position="850"/>
    </location>
</feature>
<reference evidence="14 15" key="1">
    <citation type="submission" date="2018-01" db="EMBL/GenBank/DDBJ databases">
        <title>Genome characterization of the sugarcane-associated fungus Trichoderma ghanense CCMA-1212 and their application in lignocelulose bioconversion.</title>
        <authorList>
            <person name="Steindorff A.S."/>
            <person name="Mendes T.D."/>
            <person name="Vilela E.S.D."/>
            <person name="Rodrigues D.S."/>
            <person name="Formighieri E.F."/>
            <person name="Melo I.S."/>
            <person name="Favaro L.C.L."/>
        </authorList>
    </citation>
    <scope>NUCLEOTIDE SEQUENCE [LARGE SCALE GENOMIC DNA]</scope>
    <source>
        <strain evidence="14 15">CCMA-1212</strain>
    </source>
</reference>
<dbReference type="InterPro" id="IPR003593">
    <property type="entry name" value="AAA+_ATPase"/>
</dbReference>
<evidence type="ECO:0000256" key="2">
    <source>
        <dbReference type="ARBA" id="ARBA00007577"/>
    </source>
</evidence>
<organism evidence="14 15">
    <name type="scientific">Trichoderma ghanense</name>
    <dbReference type="NCBI Taxonomy" id="65468"/>
    <lineage>
        <taxon>Eukaryota</taxon>
        <taxon>Fungi</taxon>
        <taxon>Dikarya</taxon>
        <taxon>Ascomycota</taxon>
        <taxon>Pezizomycotina</taxon>
        <taxon>Sordariomycetes</taxon>
        <taxon>Hypocreomycetidae</taxon>
        <taxon>Hypocreales</taxon>
        <taxon>Hypocreaceae</taxon>
        <taxon>Trichoderma</taxon>
    </lineage>
</organism>
<gene>
    <name evidence="14" type="ORF">CCMA1212_001571</name>
</gene>
<feature type="transmembrane region" description="Helical" evidence="11">
    <location>
        <begin position="210"/>
        <end position="230"/>
    </location>
</feature>
<evidence type="ECO:0000256" key="7">
    <source>
        <dbReference type="ARBA" id="ARBA00022840"/>
    </source>
</evidence>
<feature type="transmembrane region" description="Helical" evidence="11">
    <location>
        <begin position="753"/>
        <end position="772"/>
    </location>
</feature>
<keyword evidence="3" id="KW-0813">Transport</keyword>
<dbReference type="InterPro" id="IPR027417">
    <property type="entry name" value="P-loop_NTPase"/>
</dbReference>